<accession>A0A3N4ITL3</accession>
<feature type="region of interest" description="Disordered" evidence="1">
    <location>
        <begin position="122"/>
        <end position="143"/>
    </location>
</feature>
<protein>
    <submittedName>
        <fullName evidence="2">Uncharacterized protein</fullName>
    </submittedName>
</protein>
<evidence type="ECO:0000256" key="1">
    <source>
        <dbReference type="SAM" id="MobiDB-lite"/>
    </source>
</evidence>
<feature type="non-terminal residue" evidence="2">
    <location>
        <position position="143"/>
    </location>
</feature>
<dbReference type="Proteomes" id="UP000276215">
    <property type="component" value="Unassembled WGS sequence"/>
</dbReference>
<gene>
    <name evidence="2" type="ORF">L873DRAFT_1888851</name>
</gene>
<evidence type="ECO:0000313" key="2">
    <source>
        <dbReference type="EMBL" id="RPA89523.1"/>
    </source>
</evidence>
<dbReference type="AlphaFoldDB" id="A0A3N4ITL3"/>
<dbReference type="EMBL" id="ML120572">
    <property type="protein sequence ID" value="RPA89523.1"/>
    <property type="molecule type" value="Genomic_DNA"/>
</dbReference>
<sequence length="143" mass="16292">MRKFQTQDWYPTSSQPYLPHMNRSSIQLHSHRWNSILLRRSSILCGSPRKTETTSIGLGMLVPHSYPDQYLHYIHIGVTVVVEIDEDHQEREATEVEKVAVVEAVTEVIVEAMDVGEEYRNRPQKTGAAGTMETLDIGNLNTE</sequence>
<evidence type="ECO:0000313" key="3">
    <source>
        <dbReference type="Proteomes" id="UP000276215"/>
    </source>
</evidence>
<name>A0A3N4ITL3_9PEZI</name>
<keyword evidence="3" id="KW-1185">Reference proteome</keyword>
<reference evidence="2 3" key="1">
    <citation type="journal article" date="2018" name="Nat. Ecol. Evol.">
        <title>Pezizomycetes genomes reveal the molecular basis of ectomycorrhizal truffle lifestyle.</title>
        <authorList>
            <person name="Murat C."/>
            <person name="Payen T."/>
            <person name="Noel B."/>
            <person name="Kuo A."/>
            <person name="Morin E."/>
            <person name="Chen J."/>
            <person name="Kohler A."/>
            <person name="Krizsan K."/>
            <person name="Balestrini R."/>
            <person name="Da Silva C."/>
            <person name="Montanini B."/>
            <person name="Hainaut M."/>
            <person name="Levati E."/>
            <person name="Barry K.W."/>
            <person name="Belfiori B."/>
            <person name="Cichocki N."/>
            <person name="Clum A."/>
            <person name="Dockter R.B."/>
            <person name="Fauchery L."/>
            <person name="Guy J."/>
            <person name="Iotti M."/>
            <person name="Le Tacon F."/>
            <person name="Lindquist E.A."/>
            <person name="Lipzen A."/>
            <person name="Malagnac F."/>
            <person name="Mello A."/>
            <person name="Molinier V."/>
            <person name="Miyauchi S."/>
            <person name="Poulain J."/>
            <person name="Riccioni C."/>
            <person name="Rubini A."/>
            <person name="Sitrit Y."/>
            <person name="Splivallo R."/>
            <person name="Traeger S."/>
            <person name="Wang M."/>
            <person name="Zifcakova L."/>
            <person name="Wipf D."/>
            <person name="Zambonelli A."/>
            <person name="Paolocci F."/>
            <person name="Nowrousian M."/>
            <person name="Ottonello S."/>
            <person name="Baldrian P."/>
            <person name="Spatafora J.W."/>
            <person name="Henrissat B."/>
            <person name="Nagy L.G."/>
            <person name="Aury J.M."/>
            <person name="Wincker P."/>
            <person name="Grigoriev I.V."/>
            <person name="Bonfante P."/>
            <person name="Martin F.M."/>
        </authorList>
    </citation>
    <scope>NUCLEOTIDE SEQUENCE [LARGE SCALE GENOMIC DNA]</scope>
    <source>
        <strain evidence="2 3">120613-1</strain>
    </source>
</reference>
<organism evidence="2 3">
    <name type="scientific">Choiromyces venosus 120613-1</name>
    <dbReference type="NCBI Taxonomy" id="1336337"/>
    <lineage>
        <taxon>Eukaryota</taxon>
        <taxon>Fungi</taxon>
        <taxon>Dikarya</taxon>
        <taxon>Ascomycota</taxon>
        <taxon>Pezizomycotina</taxon>
        <taxon>Pezizomycetes</taxon>
        <taxon>Pezizales</taxon>
        <taxon>Tuberaceae</taxon>
        <taxon>Choiromyces</taxon>
    </lineage>
</organism>
<proteinExistence type="predicted"/>